<accession>A0A5B8MIF7</accession>
<evidence type="ECO:0000256" key="1">
    <source>
        <dbReference type="SAM" id="Phobius"/>
    </source>
</evidence>
<organism evidence="2 3">
    <name type="scientific">Chloropicon primus</name>
    <dbReference type="NCBI Taxonomy" id="1764295"/>
    <lineage>
        <taxon>Eukaryota</taxon>
        <taxon>Viridiplantae</taxon>
        <taxon>Chlorophyta</taxon>
        <taxon>Chloropicophyceae</taxon>
        <taxon>Chloropicales</taxon>
        <taxon>Chloropicaceae</taxon>
        <taxon>Chloropicon</taxon>
    </lineage>
</organism>
<proteinExistence type="predicted"/>
<feature type="transmembrane region" description="Helical" evidence="1">
    <location>
        <begin position="227"/>
        <end position="249"/>
    </location>
</feature>
<reference evidence="2 3" key="1">
    <citation type="submission" date="2018-07" db="EMBL/GenBank/DDBJ databases">
        <title>The complete nuclear genome of the prasinophyte Chloropicon primus (CCMP1205).</title>
        <authorList>
            <person name="Pombert J.-F."/>
            <person name="Otis C."/>
            <person name="Turmel M."/>
            <person name="Lemieux C."/>
        </authorList>
    </citation>
    <scope>NUCLEOTIDE SEQUENCE [LARGE SCALE GENOMIC DNA]</scope>
    <source>
        <strain evidence="2 3">CCMP1205</strain>
    </source>
</reference>
<sequence>MESPATDSLFIVIGVVVVFFWGYHAFWCKMTALPLTAHKMKPNDASRGRIWCYLWAAIFVLASSLFQVAKGFGVKTPGEEEYENFLVTVIGGGKSVIAHLANNVLPYRAVYLAVMPACLESALRKGSTSPKTVSLVYFLLPLSHVWVILHQIVMTLLNGGSTINLEWAERGFTKGYTTSPDIDVLYWFSNVLYVLVFALVGLLSMNGGSMTGPFVGKFKNKEAARKASAEFLYFWVNFFYMLFGAWMLLANHGIADPTAPGEYFVEPMVPGRRKVYSKAFDQMAMHALYVIAGAQLFPCLRDEGEGKAQATFWTKLDAISSISVQLTYFSTAFYMNSKMRGHFMHPSWTLVAGAPATAGWLIDRIFFFCTVNFTAINTNIHVATVIGHLPKVMYKPFETCANNVRTNFVFHGLLVVVVSGFWAYAVMAGLIVPFTVGGIREKLSHPPIHQVNIRYAILLHMHHLFNGIIMAAVGVIIYNLEDYLKKNFSAGLNLQTFSKFWTKMLWLSTISSMVATHMQVIPACHSPLVEGSETTAFKLASSASMLTSTLFRFGGGAFFLKYVFTAGTHYRQLYKKVE</sequence>
<keyword evidence="3" id="KW-1185">Reference proteome</keyword>
<keyword evidence="1" id="KW-1133">Transmembrane helix</keyword>
<feature type="transmembrane region" description="Helical" evidence="1">
    <location>
        <begin position="48"/>
        <end position="69"/>
    </location>
</feature>
<feature type="transmembrane region" description="Helical" evidence="1">
    <location>
        <begin position="457"/>
        <end position="480"/>
    </location>
</feature>
<name>A0A5B8MIF7_9CHLO</name>
<dbReference type="AlphaFoldDB" id="A0A5B8MIF7"/>
<dbReference type="Proteomes" id="UP000316726">
    <property type="component" value="Chromosome 3"/>
</dbReference>
<keyword evidence="1" id="KW-0812">Transmembrane</keyword>
<feature type="transmembrane region" description="Helical" evidence="1">
    <location>
        <begin position="408"/>
        <end position="436"/>
    </location>
</feature>
<evidence type="ECO:0000313" key="2">
    <source>
        <dbReference type="EMBL" id="QDZ20233.1"/>
    </source>
</evidence>
<gene>
    <name evidence="2" type="ORF">A3770_03p27510</name>
</gene>
<keyword evidence="1" id="KW-0472">Membrane</keyword>
<feature type="transmembrane region" description="Helical" evidence="1">
    <location>
        <begin position="135"/>
        <end position="157"/>
    </location>
</feature>
<protein>
    <submittedName>
        <fullName evidence="2">Uncharacterized protein</fullName>
    </submittedName>
</protein>
<evidence type="ECO:0000313" key="3">
    <source>
        <dbReference type="Proteomes" id="UP000316726"/>
    </source>
</evidence>
<feature type="transmembrane region" description="Helical" evidence="1">
    <location>
        <begin position="6"/>
        <end position="27"/>
    </location>
</feature>
<feature type="transmembrane region" description="Helical" evidence="1">
    <location>
        <begin position="184"/>
        <end position="206"/>
    </location>
</feature>
<dbReference type="EMBL" id="CP031036">
    <property type="protein sequence ID" value="QDZ20233.1"/>
    <property type="molecule type" value="Genomic_DNA"/>
</dbReference>